<keyword evidence="3" id="KW-1185">Reference proteome</keyword>
<dbReference type="RefSeq" id="WP_381840201.1">
    <property type="nucleotide sequence ID" value="NZ_JBHTCF010000029.1"/>
</dbReference>
<evidence type="ECO:0008006" key="4">
    <source>
        <dbReference type="Google" id="ProtNLM"/>
    </source>
</evidence>
<dbReference type="EMBL" id="JBHTCF010000029">
    <property type="protein sequence ID" value="MFC7310181.1"/>
    <property type="molecule type" value="Genomic_DNA"/>
</dbReference>
<organism evidence="2 3">
    <name type="scientific">Streptomyces monticola</name>
    <dbReference type="NCBI Taxonomy" id="2666263"/>
    <lineage>
        <taxon>Bacteria</taxon>
        <taxon>Bacillati</taxon>
        <taxon>Actinomycetota</taxon>
        <taxon>Actinomycetes</taxon>
        <taxon>Kitasatosporales</taxon>
        <taxon>Streptomycetaceae</taxon>
        <taxon>Streptomyces</taxon>
    </lineage>
</organism>
<reference evidence="3" key="1">
    <citation type="journal article" date="2019" name="Int. J. Syst. Evol. Microbiol.">
        <title>The Global Catalogue of Microorganisms (GCM) 10K type strain sequencing project: providing services to taxonomists for standard genome sequencing and annotation.</title>
        <authorList>
            <consortium name="The Broad Institute Genomics Platform"/>
            <consortium name="The Broad Institute Genome Sequencing Center for Infectious Disease"/>
            <person name="Wu L."/>
            <person name="Ma J."/>
        </authorList>
    </citation>
    <scope>NUCLEOTIDE SEQUENCE [LARGE SCALE GENOMIC DNA]</scope>
    <source>
        <strain evidence="3">SYNS20</strain>
    </source>
</reference>
<evidence type="ECO:0000256" key="1">
    <source>
        <dbReference type="SAM" id="MobiDB-lite"/>
    </source>
</evidence>
<accession>A0ABW2JVG8</accession>
<dbReference type="Proteomes" id="UP001596523">
    <property type="component" value="Unassembled WGS sequence"/>
</dbReference>
<name>A0ABW2JVG8_9ACTN</name>
<proteinExistence type="predicted"/>
<dbReference type="SUPFAM" id="SSF55729">
    <property type="entry name" value="Acyl-CoA N-acyltransferases (Nat)"/>
    <property type="match status" value="1"/>
</dbReference>
<evidence type="ECO:0000313" key="3">
    <source>
        <dbReference type="Proteomes" id="UP001596523"/>
    </source>
</evidence>
<dbReference type="Gene3D" id="3.40.630.30">
    <property type="match status" value="1"/>
</dbReference>
<sequence>MAEVFLRRLSRWQADQQREAIADLYVASYRASPDREYHDRRTFLLRFAQDVQRPGFDMLIASETSLVGAVYGYPPSRDGEWWRGLRVEPEEHAGRVQESGAPVQENGGGIPESGGRVQEIEELTLSGRVFTVAELMVLPSRRRTHIADRLQKQLLVRVNADLVTTLLEPTSTAASAAYAAWGWTRTGRLEPDNGRPPFDVWSTRTAPAGRSAGSAGTTR</sequence>
<feature type="region of interest" description="Disordered" evidence="1">
    <location>
        <begin position="187"/>
        <end position="219"/>
    </location>
</feature>
<comment type="caution">
    <text evidence="2">The sequence shown here is derived from an EMBL/GenBank/DDBJ whole genome shotgun (WGS) entry which is preliminary data.</text>
</comment>
<evidence type="ECO:0000313" key="2">
    <source>
        <dbReference type="EMBL" id="MFC7310181.1"/>
    </source>
</evidence>
<gene>
    <name evidence="2" type="ORF">ACFQVC_38965</name>
</gene>
<feature type="region of interest" description="Disordered" evidence="1">
    <location>
        <begin position="93"/>
        <end position="114"/>
    </location>
</feature>
<protein>
    <recommendedName>
        <fullName evidence="4">GNAT family N-acetyltransferase</fullName>
    </recommendedName>
</protein>
<dbReference type="InterPro" id="IPR016181">
    <property type="entry name" value="Acyl_CoA_acyltransferase"/>
</dbReference>